<gene>
    <name evidence="9" type="ORF">LCGC14_1147430</name>
</gene>
<dbReference type="PIRSF" id="PIRSF004682">
    <property type="entry name" value="GmhB"/>
    <property type="match status" value="1"/>
</dbReference>
<evidence type="ECO:0000256" key="7">
    <source>
        <dbReference type="ARBA" id="ARBA00023277"/>
    </source>
</evidence>
<dbReference type="PANTHER" id="PTHR42891:SF1">
    <property type="entry name" value="D-GLYCERO-BETA-D-MANNO-HEPTOSE-1,7-BISPHOSPHATE 7-PHOSPHATASE"/>
    <property type="match status" value="1"/>
</dbReference>
<organism evidence="9">
    <name type="scientific">marine sediment metagenome</name>
    <dbReference type="NCBI Taxonomy" id="412755"/>
    <lineage>
        <taxon>unclassified sequences</taxon>
        <taxon>metagenomes</taxon>
        <taxon>ecological metagenomes</taxon>
    </lineage>
</organism>
<keyword evidence="3" id="KW-0963">Cytoplasm</keyword>
<dbReference type="NCBIfam" id="TIGR01656">
    <property type="entry name" value="Histidinol-ppas"/>
    <property type="match status" value="1"/>
</dbReference>
<dbReference type="NCBIfam" id="TIGR00213">
    <property type="entry name" value="GmhB_yaeD"/>
    <property type="match status" value="1"/>
</dbReference>
<evidence type="ECO:0000313" key="9">
    <source>
        <dbReference type="EMBL" id="KKM99488.1"/>
    </source>
</evidence>
<dbReference type="SUPFAM" id="SSF56784">
    <property type="entry name" value="HAD-like"/>
    <property type="match status" value="1"/>
</dbReference>
<dbReference type="Gene3D" id="3.40.50.1000">
    <property type="entry name" value="HAD superfamily/HAD-like"/>
    <property type="match status" value="1"/>
</dbReference>
<evidence type="ECO:0000256" key="2">
    <source>
        <dbReference type="ARBA" id="ARBA00005628"/>
    </source>
</evidence>
<dbReference type="EMBL" id="LAZR01005493">
    <property type="protein sequence ID" value="KKM99488.1"/>
    <property type="molecule type" value="Genomic_DNA"/>
</dbReference>
<dbReference type="InterPro" id="IPR006549">
    <property type="entry name" value="HAD-SF_hydro_IIIA"/>
</dbReference>
<dbReference type="InterPro" id="IPR006543">
    <property type="entry name" value="Histidinol-phos"/>
</dbReference>
<evidence type="ECO:0000256" key="1">
    <source>
        <dbReference type="ARBA" id="ARBA00004496"/>
    </source>
</evidence>
<name>A0A0F9M1G7_9ZZZZ</name>
<accession>A0A0F9M1G7</accession>
<evidence type="ECO:0000256" key="5">
    <source>
        <dbReference type="ARBA" id="ARBA00022801"/>
    </source>
</evidence>
<dbReference type="NCBIfam" id="NF006506">
    <property type="entry name" value="PRK08942.1"/>
    <property type="match status" value="1"/>
</dbReference>
<dbReference type="FunFam" id="3.40.50.1000:FF:000037">
    <property type="entry name" value="D,D-heptose 1,7-bisphosphate phosphatase"/>
    <property type="match status" value="1"/>
</dbReference>
<dbReference type="GO" id="GO:0005737">
    <property type="term" value="C:cytoplasm"/>
    <property type="evidence" value="ECO:0007669"/>
    <property type="project" value="UniProtKB-SubCell"/>
</dbReference>
<protein>
    <recommendedName>
        <fullName evidence="8">D,D-heptose 1,7-bisphosphate phosphatase</fullName>
    </recommendedName>
</protein>
<dbReference type="InterPro" id="IPR023214">
    <property type="entry name" value="HAD_sf"/>
</dbReference>
<dbReference type="Pfam" id="PF13242">
    <property type="entry name" value="Hydrolase_like"/>
    <property type="match status" value="1"/>
</dbReference>
<dbReference type="GO" id="GO:0046872">
    <property type="term" value="F:metal ion binding"/>
    <property type="evidence" value="ECO:0007669"/>
    <property type="project" value="UniProtKB-KW"/>
</dbReference>
<evidence type="ECO:0000256" key="4">
    <source>
        <dbReference type="ARBA" id="ARBA00022723"/>
    </source>
</evidence>
<keyword evidence="6" id="KW-0862">Zinc</keyword>
<keyword evidence="5" id="KW-0378">Hydrolase</keyword>
<dbReference type="GO" id="GO:0016791">
    <property type="term" value="F:phosphatase activity"/>
    <property type="evidence" value="ECO:0007669"/>
    <property type="project" value="InterPro"/>
</dbReference>
<dbReference type="CDD" id="cd07503">
    <property type="entry name" value="HAD_HisB-N"/>
    <property type="match status" value="1"/>
</dbReference>
<sequence length="182" mass="20638">MNIQNRNKAIFLDRDGVLNKEVGYLSNPNEFIFLEGSIEALKILKQKDYLLIVITNQAAVARGFLTVETLQVIHNKMVKILKENKISLDGIYYCPHHPEFTGSCDCRKPNPGMILEAKKKYNIDLDKSYMVGDTLNDIQTGIAAKCKTILVLTGYGKEEQKKIGSVKPNMIFKNLFEFAKHI</sequence>
<dbReference type="AlphaFoldDB" id="A0A0F9M1G7"/>
<evidence type="ECO:0000256" key="8">
    <source>
        <dbReference type="ARBA" id="ARBA00031828"/>
    </source>
</evidence>
<dbReference type="PANTHER" id="PTHR42891">
    <property type="entry name" value="D-GLYCERO-BETA-D-MANNO-HEPTOSE-1,7-BISPHOSPHATE 7-PHOSPHATASE"/>
    <property type="match status" value="1"/>
</dbReference>
<keyword evidence="7" id="KW-0119">Carbohydrate metabolism</keyword>
<dbReference type="InterPro" id="IPR036412">
    <property type="entry name" value="HAD-like_sf"/>
</dbReference>
<dbReference type="InterPro" id="IPR004446">
    <property type="entry name" value="Heptose_bisP_phosphatase"/>
</dbReference>
<proteinExistence type="inferred from homology"/>
<comment type="caution">
    <text evidence="9">The sequence shown here is derived from an EMBL/GenBank/DDBJ whole genome shotgun (WGS) entry which is preliminary data.</text>
</comment>
<evidence type="ECO:0000256" key="6">
    <source>
        <dbReference type="ARBA" id="ARBA00022833"/>
    </source>
</evidence>
<dbReference type="GO" id="GO:0005975">
    <property type="term" value="P:carbohydrate metabolic process"/>
    <property type="evidence" value="ECO:0007669"/>
    <property type="project" value="InterPro"/>
</dbReference>
<comment type="subcellular location">
    <subcellularLocation>
        <location evidence="1">Cytoplasm</location>
    </subcellularLocation>
</comment>
<evidence type="ECO:0000256" key="3">
    <source>
        <dbReference type="ARBA" id="ARBA00022490"/>
    </source>
</evidence>
<reference evidence="9" key="1">
    <citation type="journal article" date="2015" name="Nature">
        <title>Complex archaea that bridge the gap between prokaryotes and eukaryotes.</title>
        <authorList>
            <person name="Spang A."/>
            <person name="Saw J.H."/>
            <person name="Jorgensen S.L."/>
            <person name="Zaremba-Niedzwiedzka K."/>
            <person name="Martijn J."/>
            <person name="Lind A.E."/>
            <person name="van Eijk R."/>
            <person name="Schleper C."/>
            <person name="Guy L."/>
            <person name="Ettema T.J."/>
        </authorList>
    </citation>
    <scope>NUCLEOTIDE SEQUENCE</scope>
</reference>
<comment type="similarity">
    <text evidence="2">Belongs to the GmhB family.</text>
</comment>
<dbReference type="NCBIfam" id="TIGR01662">
    <property type="entry name" value="HAD-SF-IIIA"/>
    <property type="match status" value="1"/>
</dbReference>
<keyword evidence="4" id="KW-0479">Metal-binding</keyword>